<dbReference type="KEGG" id="nsh:GXM_02580"/>
<proteinExistence type="predicted"/>
<keyword evidence="1" id="KW-0472">Membrane</keyword>
<reference evidence="2 3" key="1">
    <citation type="submission" date="2019-10" db="EMBL/GenBank/DDBJ databases">
        <title>Genomic and transcriptomic insights into the perfect genentic adaptation of a filamentous nitrogen-fixing cyanobacterium to rice fields.</title>
        <authorList>
            <person name="Chen Z."/>
        </authorList>
    </citation>
    <scope>NUCLEOTIDE SEQUENCE [LARGE SCALE GENOMIC DNA]</scope>
    <source>
        <strain evidence="2">CCNUC1</strain>
    </source>
</reference>
<gene>
    <name evidence="2" type="ORF">GXM_02580</name>
</gene>
<dbReference type="Proteomes" id="UP000326678">
    <property type="component" value="Chromosome Gxm1"/>
</dbReference>
<accession>A0A5P8VXH5</accession>
<evidence type="ECO:0000313" key="2">
    <source>
        <dbReference type="EMBL" id="QFS45105.1"/>
    </source>
</evidence>
<keyword evidence="1" id="KW-0812">Transmembrane</keyword>
<keyword evidence="3" id="KW-1185">Reference proteome</keyword>
<evidence type="ECO:0000313" key="3">
    <source>
        <dbReference type="Proteomes" id="UP000326678"/>
    </source>
</evidence>
<sequence>MRIFPGSRFVKNISGVFSLFEFQITYLIWTPVDILLLL</sequence>
<protein>
    <submittedName>
        <fullName evidence="2">Uncharacterized protein</fullName>
    </submittedName>
</protein>
<keyword evidence="1" id="KW-1133">Transmembrane helix</keyword>
<dbReference type="AlphaFoldDB" id="A0A5P8VXH5"/>
<dbReference type="EMBL" id="CP045226">
    <property type="protein sequence ID" value="QFS45105.1"/>
    <property type="molecule type" value="Genomic_DNA"/>
</dbReference>
<organism evidence="2 3">
    <name type="scientific">Nostoc sphaeroides CCNUC1</name>
    <dbReference type="NCBI Taxonomy" id="2653204"/>
    <lineage>
        <taxon>Bacteria</taxon>
        <taxon>Bacillati</taxon>
        <taxon>Cyanobacteriota</taxon>
        <taxon>Cyanophyceae</taxon>
        <taxon>Nostocales</taxon>
        <taxon>Nostocaceae</taxon>
        <taxon>Nostoc</taxon>
    </lineage>
</organism>
<evidence type="ECO:0000256" key="1">
    <source>
        <dbReference type="SAM" id="Phobius"/>
    </source>
</evidence>
<name>A0A5P8VXH5_9NOSO</name>
<feature type="transmembrane region" description="Helical" evidence="1">
    <location>
        <begin position="12"/>
        <end position="29"/>
    </location>
</feature>